<keyword evidence="3" id="KW-1185">Reference proteome</keyword>
<dbReference type="InterPro" id="IPR032579">
    <property type="entry name" value="Phe_SMUG2-like"/>
</dbReference>
<dbReference type="Gene3D" id="3.40.470.10">
    <property type="entry name" value="Uracil-DNA glycosylase-like domain"/>
    <property type="match status" value="1"/>
</dbReference>
<comment type="caution">
    <text evidence="2">The sequence shown here is derived from an EMBL/GenBank/DDBJ whole genome shotgun (WGS) entry which is preliminary data.</text>
</comment>
<dbReference type="RefSeq" id="WP_106521899.1">
    <property type="nucleotide sequence ID" value="NZ_PYGD01000001.1"/>
</dbReference>
<dbReference type="SUPFAM" id="SSF52141">
    <property type="entry name" value="Uracil-DNA glycosylase-like"/>
    <property type="match status" value="1"/>
</dbReference>
<gene>
    <name evidence="2" type="ORF">B0I18_1011401</name>
</gene>
<evidence type="ECO:0000259" key="1">
    <source>
        <dbReference type="Pfam" id="PF03167"/>
    </source>
</evidence>
<dbReference type="CDD" id="cd19375">
    <property type="entry name" value="UDG-F3-like_SMUG2"/>
    <property type="match status" value="1"/>
</dbReference>
<dbReference type="Proteomes" id="UP000240572">
    <property type="component" value="Unassembled WGS sequence"/>
</dbReference>
<dbReference type="Pfam" id="PF03167">
    <property type="entry name" value="UDG"/>
    <property type="match status" value="1"/>
</dbReference>
<evidence type="ECO:0000313" key="3">
    <source>
        <dbReference type="Proteomes" id="UP000240572"/>
    </source>
</evidence>
<dbReference type="AlphaFoldDB" id="A0A2P8DDG5"/>
<organism evidence="2 3">
    <name type="scientific">Taibaiella chishuiensis</name>
    <dbReference type="NCBI Taxonomy" id="1434707"/>
    <lineage>
        <taxon>Bacteria</taxon>
        <taxon>Pseudomonadati</taxon>
        <taxon>Bacteroidota</taxon>
        <taxon>Chitinophagia</taxon>
        <taxon>Chitinophagales</taxon>
        <taxon>Chitinophagaceae</taxon>
        <taxon>Taibaiella</taxon>
    </lineage>
</organism>
<evidence type="ECO:0000313" key="2">
    <source>
        <dbReference type="EMBL" id="PSK95235.1"/>
    </source>
</evidence>
<dbReference type="InterPro" id="IPR005122">
    <property type="entry name" value="Uracil-DNA_glycosylase-like"/>
</dbReference>
<sequence>MAKKQQVFSGRVNAFNKALHFEGTLPDKIGIMNPFKEESVYRTACSFYDKYYQDHNPRTLILGINPGRLGAGATGIPFTDPKRLKEVCGLEFDGPMLHEPSSVFIYDVIAAYGGPEAFYDRFYINSVCPLGFVIADDRGKVKNYNYYDSMPLQRAVQDFIEWNIGEQIRIGCITDTVYCLGTGKNYRYLLDLNNRKGFFRKVIPLEHPRYVMQYKTKDKEKYVADYLQKLAGI</sequence>
<proteinExistence type="predicted"/>
<reference evidence="2 3" key="1">
    <citation type="submission" date="2018-03" db="EMBL/GenBank/DDBJ databases">
        <title>Genomic Encyclopedia of Type Strains, Phase III (KMG-III): the genomes of soil and plant-associated and newly described type strains.</title>
        <authorList>
            <person name="Whitman W."/>
        </authorList>
    </citation>
    <scope>NUCLEOTIDE SEQUENCE [LARGE SCALE GENOMIC DNA]</scope>
    <source>
        <strain evidence="2 3">CGMCC 1.12700</strain>
    </source>
</reference>
<accession>A0A2P8DDG5</accession>
<feature type="domain" description="Uracil-DNA glycosylase-like" evidence="1">
    <location>
        <begin position="51"/>
        <end position="230"/>
    </location>
</feature>
<dbReference type="OrthoDB" id="7107805at2"/>
<dbReference type="EMBL" id="PYGD01000001">
    <property type="protein sequence ID" value="PSK95235.1"/>
    <property type="molecule type" value="Genomic_DNA"/>
</dbReference>
<protein>
    <submittedName>
        <fullName evidence="2">Uncharacterized protein DUF4918</fullName>
    </submittedName>
</protein>
<dbReference type="InterPro" id="IPR036895">
    <property type="entry name" value="Uracil-DNA_glycosylase-like_sf"/>
</dbReference>
<name>A0A2P8DDG5_9BACT</name>